<dbReference type="InterPro" id="IPR006594">
    <property type="entry name" value="LisH"/>
</dbReference>
<dbReference type="InterPro" id="IPR000651">
    <property type="entry name" value="Ras-like_Gua-exchang_fac_N"/>
</dbReference>
<organism evidence="6 7">
    <name type="scientific">Tritrichomonas musculus</name>
    <dbReference type="NCBI Taxonomy" id="1915356"/>
    <lineage>
        <taxon>Eukaryota</taxon>
        <taxon>Metamonada</taxon>
        <taxon>Parabasalia</taxon>
        <taxon>Tritrichomonadida</taxon>
        <taxon>Tritrichomonadidae</taxon>
        <taxon>Tritrichomonas</taxon>
    </lineage>
</organism>
<dbReference type="PANTHER" id="PTHR23113:SF365">
    <property type="entry name" value="RAS-GEF DOMAIN-CONTAINING PROTEIN"/>
    <property type="match status" value="1"/>
</dbReference>
<evidence type="ECO:0000256" key="3">
    <source>
        <dbReference type="SAM" id="MobiDB-lite"/>
    </source>
</evidence>
<dbReference type="Gene3D" id="1.20.870.10">
    <property type="entry name" value="Son of sevenless (SoS) protein Chain: S domain 1"/>
    <property type="match status" value="1"/>
</dbReference>
<feature type="region of interest" description="Disordered" evidence="3">
    <location>
        <begin position="1"/>
        <end position="32"/>
    </location>
</feature>
<evidence type="ECO:0000313" key="6">
    <source>
        <dbReference type="EMBL" id="KAK8898539.1"/>
    </source>
</evidence>
<accession>A0ABR2L5A6</accession>
<feature type="domain" description="N-terminal Ras-GEF" evidence="5">
    <location>
        <begin position="198"/>
        <end position="319"/>
    </location>
</feature>
<dbReference type="InterPro" id="IPR023578">
    <property type="entry name" value="Ras_GEF_dom_sf"/>
</dbReference>
<dbReference type="InterPro" id="IPR036964">
    <property type="entry name" value="RASGEF_cat_dom_sf"/>
</dbReference>
<evidence type="ECO:0000256" key="1">
    <source>
        <dbReference type="ARBA" id="ARBA00022658"/>
    </source>
</evidence>
<evidence type="ECO:0000256" key="2">
    <source>
        <dbReference type="PROSITE-ProRule" id="PRU00168"/>
    </source>
</evidence>
<evidence type="ECO:0008006" key="8">
    <source>
        <dbReference type="Google" id="ProtNLM"/>
    </source>
</evidence>
<dbReference type="PANTHER" id="PTHR23113">
    <property type="entry name" value="GUANINE NUCLEOTIDE EXCHANGE FACTOR"/>
    <property type="match status" value="1"/>
</dbReference>
<comment type="caution">
    <text evidence="6">The sequence shown here is derived from an EMBL/GenBank/DDBJ whole genome shotgun (WGS) entry which is preliminary data.</text>
</comment>
<protein>
    <recommendedName>
        <fullName evidence="8">RasGEF domain containing protein</fullName>
    </recommendedName>
</protein>
<dbReference type="InterPro" id="IPR008937">
    <property type="entry name" value="Ras-like_GEF"/>
</dbReference>
<evidence type="ECO:0000259" key="5">
    <source>
        <dbReference type="PROSITE" id="PS50212"/>
    </source>
</evidence>
<evidence type="ECO:0000259" key="4">
    <source>
        <dbReference type="PROSITE" id="PS50009"/>
    </source>
</evidence>
<keyword evidence="7" id="KW-1185">Reference proteome</keyword>
<dbReference type="Proteomes" id="UP001470230">
    <property type="component" value="Unassembled WGS sequence"/>
</dbReference>
<dbReference type="Pfam" id="PF00618">
    <property type="entry name" value="RasGEF_N"/>
    <property type="match status" value="1"/>
</dbReference>
<dbReference type="PROSITE" id="PS50896">
    <property type="entry name" value="LISH"/>
    <property type="match status" value="1"/>
</dbReference>
<dbReference type="InterPro" id="IPR001895">
    <property type="entry name" value="RASGEF_cat_dom"/>
</dbReference>
<evidence type="ECO:0000313" key="7">
    <source>
        <dbReference type="Proteomes" id="UP001470230"/>
    </source>
</evidence>
<gene>
    <name evidence="6" type="ORF">M9Y10_000830</name>
</gene>
<reference evidence="6 7" key="1">
    <citation type="submission" date="2024-04" db="EMBL/GenBank/DDBJ databases">
        <title>Tritrichomonas musculus Genome.</title>
        <authorList>
            <person name="Alves-Ferreira E."/>
            <person name="Grigg M."/>
            <person name="Lorenzi H."/>
            <person name="Galac M."/>
        </authorList>
    </citation>
    <scope>NUCLEOTIDE SEQUENCE [LARGE SCALE GENOMIC DNA]</scope>
    <source>
        <strain evidence="6 7">EAF2021</strain>
    </source>
</reference>
<sequence length="642" mass="74171">MSLPQAQSDQTPPKTSSTEEVSTQNQQKQTNEALNDQRYKWISQLFNENPQLLAFRERILPWTGGYSISNVVHTDSIASLYHANRHKILELIYQHLIAIGMYQTAQILQEECGHNFQQTDQDWDKTDLLILSSLGILPREDPWKITPDPHHKYIEEEFEEDFFSSHYVEDPKIINKELMDPNYDVVFKEEHDKDQGVSFHTIKLASLRRLILVAISTTLDDDLNRFFLSLHLVTSPNHFLEHLIFLFDFEPPADSNFEYNREITRRDIVNLIKKWVNYHGTFIGKNTLKSIARFQTRIIKDPSCSKFYVFANSILQAINKLHIPQSIPLEKAESPVIPNAQIIFKPNLKITDPSPIEAARQISIIFHMAFKSVYSREFIIAARDHCVSHQTPTLAEFSEFGKKFTLLILELIVNTSSSSMEKVITSLLEIGANLNSLKNFEALACIVRALRCREILSLPVMQVPANRDKLEKLYKECGEDPSSFQNYLNEVNSQFYSWGPSIPNIRAELKIDLLAYYSFSASATCLFTPYLKTLNESNSNLSGAKQSIYSNFDDNSNTNLALNDTLINNSYSQASFINGLINWEQIWTNSERTSIFYRFQYQRSYIFWPIPQIEKVIEKGPTMTEHQVIQKLENIRKKPQSK</sequence>
<dbReference type="SUPFAM" id="SSF48366">
    <property type="entry name" value="Ras GEF"/>
    <property type="match status" value="1"/>
</dbReference>
<dbReference type="PROSITE" id="PS50212">
    <property type="entry name" value="RASGEF_NTER"/>
    <property type="match status" value="1"/>
</dbReference>
<dbReference type="Pfam" id="PF00617">
    <property type="entry name" value="RasGEF"/>
    <property type="match status" value="1"/>
</dbReference>
<name>A0ABR2L5A6_9EUKA</name>
<dbReference type="EMBL" id="JAPFFF010000001">
    <property type="protein sequence ID" value="KAK8898539.1"/>
    <property type="molecule type" value="Genomic_DNA"/>
</dbReference>
<dbReference type="PROSITE" id="PS50009">
    <property type="entry name" value="RASGEF_CAT"/>
    <property type="match status" value="1"/>
</dbReference>
<feature type="domain" description="Ras-GEF" evidence="4">
    <location>
        <begin position="354"/>
        <end position="610"/>
    </location>
</feature>
<keyword evidence="1 2" id="KW-0344">Guanine-nucleotide releasing factor</keyword>
<dbReference type="SMART" id="SM00667">
    <property type="entry name" value="LisH"/>
    <property type="match status" value="1"/>
</dbReference>
<dbReference type="Gene3D" id="1.10.840.10">
    <property type="entry name" value="Ras guanine-nucleotide exchange factors catalytic domain"/>
    <property type="match status" value="1"/>
</dbReference>
<proteinExistence type="predicted"/>